<dbReference type="InterPro" id="IPR011042">
    <property type="entry name" value="6-blade_b-propeller_TolB-like"/>
</dbReference>
<dbReference type="Gene3D" id="2.120.10.30">
    <property type="entry name" value="TolB, C-terminal domain"/>
    <property type="match status" value="1"/>
</dbReference>
<gene>
    <name evidence="6" type="ORF">ABID12_002796</name>
</gene>
<dbReference type="InterPro" id="IPR050707">
    <property type="entry name" value="HTH_MetabolicPath_Reg"/>
</dbReference>
<feature type="domain" description="HTH iclR-type" evidence="4">
    <location>
        <begin position="20"/>
        <end position="83"/>
    </location>
</feature>
<accession>A0ABV2ID48</accession>
<dbReference type="Gene3D" id="3.30.450.40">
    <property type="match status" value="1"/>
</dbReference>
<organism evidence="6 7">
    <name type="scientific">Martelella mangrovi</name>
    <dbReference type="NCBI Taxonomy" id="1397477"/>
    <lineage>
        <taxon>Bacteria</taxon>
        <taxon>Pseudomonadati</taxon>
        <taxon>Pseudomonadota</taxon>
        <taxon>Alphaproteobacteria</taxon>
        <taxon>Hyphomicrobiales</taxon>
        <taxon>Aurantimonadaceae</taxon>
        <taxon>Martelella</taxon>
    </lineage>
</organism>
<feature type="domain" description="IclR-ED" evidence="5">
    <location>
        <begin position="84"/>
        <end position="267"/>
    </location>
</feature>
<dbReference type="InterPro" id="IPR005511">
    <property type="entry name" value="SMP-30"/>
</dbReference>
<evidence type="ECO:0000256" key="3">
    <source>
        <dbReference type="ARBA" id="ARBA00023163"/>
    </source>
</evidence>
<name>A0ABV2ID48_9HYPH</name>
<dbReference type="InterPro" id="IPR036390">
    <property type="entry name" value="WH_DNA-bd_sf"/>
</dbReference>
<dbReference type="GO" id="GO:0003677">
    <property type="term" value="F:DNA binding"/>
    <property type="evidence" value="ECO:0007669"/>
    <property type="project" value="UniProtKB-KW"/>
</dbReference>
<evidence type="ECO:0000259" key="5">
    <source>
        <dbReference type="PROSITE" id="PS51078"/>
    </source>
</evidence>
<dbReference type="InterPro" id="IPR036388">
    <property type="entry name" value="WH-like_DNA-bd_sf"/>
</dbReference>
<dbReference type="PRINTS" id="PR01790">
    <property type="entry name" value="SMP30FAMILY"/>
</dbReference>
<dbReference type="InterPro" id="IPR014757">
    <property type="entry name" value="Tscrpt_reg_IclR_C"/>
</dbReference>
<proteinExistence type="predicted"/>
<dbReference type="SUPFAM" id="SSF55781">
    <property type="entry name" value="GAF domain-like"/>
    <property type="match status" value="1"/>
</dbReference>
<evidence type="ECO:0000313" key="7">
    <source>
        <dbReference type="Proteomes" id="UP001549164"/>
    </source>
</evidence>
<keyword evidence="3" id="KW-0804">Transcription</keyword>
<keyword evidence="7" id="KW-1185">Reference proteome</keyword>
<dbReference type="PROSITE" id="PS51078">
    <property type="entry name" value="ICLR_ED"/>
    <property type="match status" value="1"/>
</dbReference>
<dbReference type="PROSITE" id="PS51077">
    <property type="entry name" value="HTH_ICLR"/>
    <property type="match status" value="1"/>
</dbReference>
<reference evidence="6 7" key="1">
    <citation type="submission" date="2024-06" db="EMBL/GenBank/DDBJ databases">
        <title>Genomic Encyclopedia of Type Strains, Phase IV (KMG-IV): sequencing the most valuable type-strain genomes for metagenomic binning, comparative biology and taxonomic classification.</title>
        <authorList>
            <person name="Goeker M."/>
        </authorList>
    </citation>
    <scope>NUCLEOTIDE SEQUENCE [LARGE SCALE GENOMIC DNA]</scope>
    <source>
        <strain evidence="6 7">DSM 28102</strain>
    </source>
</reference>
<dbReference type="Gene3D" id="1.10.10.10">
    <property type="entry name" value="Winged helix-like DNA-binding domain superfamily/Winged helix DNA-binding domain"/>
    <property type="match status" value="1"/>
</dbReference>
<keyword evidence="2 6" id="KW-0238">DNA-binding</keyword>
<sequence length="541" mass="58780">MDVIEQKPKRDARAQDVKGAGLLTKACDILDLVGRSPGRLASKDLVEATGLSKSTVYRIVSALSTRGFLRTDQATGQKLLLGFHMLDLAQSAWGEQDLSTIVADELRRLREMTGETAYLAALSGNQMVSISKSVGAHENSSTAAMGKTKPVYATSQGKAVLAFLPQRQLDHILSTLTFEPITSHTITDKNALRLRLNIVRQRGFAIDDEENIPGVRCIGVPLFDANGVPVAAISVSGPTYRMTMERAEQLAPELIEAGKRASLLIQDHKANAEQPSHSDIHPVGNPAFHGDKPLWRNREACLYWVDRLAPAIYAMPEDEQPVQIATTPGPIEHVIPARNGGINLVCEGVWYHARLGGMCERIDRPYFEHDSAFAAGPNGAVWTCREADGAWEIGQISARGAFTPEWTVAHAATNMAWSFDGKLLYALNSEEGIIYELVHGRRAPMVLCRIPRGAGTPCALAVDKLGRLWVALRDGWSVIRLDESGEVEQILALPVPRPTGLTFGGSDGATLYITTERLGVAQDILKNAPLSGHLLTVQIDV</sequence>
<evidence type="ECO:0000313" key="6">
    <source>
        <dbReference type="EMBL" id="MET3600845.1"/>
    </source>
</evidence>
<dbReference type="RefSeq" id="WP_354434726.1">
    <property type="nucleotide sequence ID" value="NZ_JBEPLY010000010.1"/>
</dbReference>
<dbReference type="InterPro" id="IPR029016">
    <property type="entry name" value="GAF-like_dom_sf"/>
</dbReference>
<dbReference type="InterPro" id="IPR013658">
    <property type="entry name" value="SGL"/>
</dbReference>
<keyword evidence="1" id="KW-0805">Transcription regulation</keyword>
<dbReference type="PANTHER" id="PTHR30136">
    <property type="entry name" value="HELIX-TURN-HELIX TRANSCRIPTIONAL REGULATOR, ICLR FAMILY"/>
    <property type="match status" value="1"/>
</dbReference>
<dbReference type="SMART" id="SM00346">
    <property type="entry name" value="HTH_ICLR"/>
    <property type="match status" value="1"/>
</dbReference>
<dbReference type="Proteomes" id="UP001549164">
    <property type="component" value="Unassembled WGS sequence"/>
</dbReference>
<dbReference type="Pfam" id="PF08450">
    <property type="entry name" value="SGL"/>
    <property type="match status" value="1"/>
</dbReference>
<dbReference type="InterPro" id="IPR005471">
    <property type="entry name" value="Tscrpt_reg_IclR_N"/>
</dbReference>
<evidence type="ECO:0000259" key="4">
    <source>
        <dbReference type="PROSITE" id="PS51077"/>
    </source>
</evidence>
<dbReference type="SUPFAM" id="SSF63829">
    <property type="entry name" value="Calcium-dependent phosphotriesterase"/>
    <property type="match status" value="1"/>
</dbReference>
<evidence type="ECO:0000256" key="2">
    <source>
        <dbReference type="ARBA" id="ARBA00023125"/>
    </source>
</evidence>
<dbReference type="Pfam" id="PF01614">
    <property type="entry name" value="IclR_C"/>
    <property type="match status" value="1"/>
</dbReference>
<evidence type="ECO:0000256" key="1">
    <source>
        <dbReference type="ARBA" id="ARBA00023015"/>
    </source>
</evidence>
<dbReference type="SUPFAM" id="SSF46785">
    <property type="entry name" value="Winged helix' DNA-binding domain"/>
    <property type="match status" value="1"/>
</dbReference>
<comment type="caution">
    <text evidence="6">The sequence shown here is derived from an EMBL/GenBank/DDBJ whole genome shotgun (WGS) entry which is preliminary data.</text>
</comment>
<protein>
    <submittedName>
        <fullName evidence="6">DNA-binding IclR family transcriptional regulator/sugar lactone lactonase YvrE</fullName>
    </submittedName>
</protein>
<dbReference type="EMBL" id="JBEPLY010000010">
    <property type="protein sequence ID" value="MET3600845.1"/>
    <property type="molecule type" value="Genomic_DNA"/>
</dbReference>
<dbReference type="Pfam" id="PF09339">
    <property type="entry name" value="HTH_IclR"/>
    <property type="match status" value="1"/>
</dbReference>
<dbReference type="PANTHER" id="PTHR30136:SF35">
    <property type="entry name" value="HTH-TYPE TRANSCRIPTIONAL REGULATOR RV1719"/>
    <property type="match status" value="1"/>
</dbReference>